<dbReference type="NCBIfam" id="NF033740">
    <property type="entry name" value="MarP_fam_protase"/>
    <property type="match status" value="1"/>
</dbReference>
<evidence type="ECO:0000256" key="4">
    <source>
        <dbReference type="ARBA" id="ARBA00023136"/>
    </source>
</evidence>
<keyword evidence="3 5" id="KW-1133">Transmembrane helix</keyword>
<dbReference type="AlphaFoldDB" id="A0A164AT50"/>
<dbReference type="GO" id="GO:0004252">
    <property type="term" value="F:serine-type endopeptidase activity"/>
    <property type="evidence" value="ECO:0007669"/>
    <property type="project" value="InterPro"/>
</dbReference>
<dbReference type="InterPro" id="IPR009003">
    <property type="entry name" value="Peptidase_S1_PA"/>
</dbReference>
<organism evidence="6 7">
    <name type="scientific">Mycobacterium ostraviense</name>
    <dbReference type="NCBI Taxonomy" id="2738409"/>
    <lineage>
        <taxon>Bacteria</taxon>
        <taxon>Bacillati</taxon>
        <taxon>Actinomycetota</taxon>
        <taxon>Actinomycetes</taxon>
        <taxon>Mycobacteriales</taxon>
        <taxon>Mycobacteriaceae</taxon>
        <taxon>Mycobacterium</taxon>
    </lineage>
</organism>
<evidence type="ECO:0000256" key="3">
    <source>
        <dbReference type="ARBA" id="ARBA00022989"/>
    </source>
</evidence>
<evidence type="ECO:0000256" key="2">
    <source>
        <dbReference type="ARBA" id="ARBA00022692"/>
    </source>
</evidence>
<sequence>MNSMNAMTPSQWLDIAVLAVAFIAAVSGWRSGALGSMLSFAGVLLGAIAGVLLAPHIVAHIAAPRAKLFTALFLILGLVVVGEVAGVVLGRAVRGAIRNRPVRVVDSVIGVAVQLVVVLTAAWLLATPLTQSKDQPELAAAVRGSRVLAEVNEVAPTWLKTVPKRLSALLNTSGLPQVLEPFSRTPVIPVASPDPALADNPVVTATAPSVLKIRSLAPSCQKVLEGTGFVVAPERVMTNAHVVAGSNSVQVYASGKPLDATVVSYDPSVDIAILAVPHLSPPPLVFAQEEARTGTSVVVLGYPGGGNFTATPARIREAIKLSGPDIYRNPQPVTRDVYTIRANVEQGDSGGPLIDLNGQVLGVVFGAAVDDPDTGFVLTAGEVASQLEKLGATQRVATGACVS</sequence>
<dbReference type="Proteomes" id="UP000077342">
    <property type="component" value="Unassembled WGS sequence"/>
</dbReference>
<evidence type="ECO:0000313" key="7">
    <source>
        <dbReference type="Proteomes" id="UP000077342"/>
    </source>
</evidence>
<feature type="transmembrane region" description="Helical" evidence="5">
    <location>
        <begin position="104"/>
        <end position="126"/>
    </location>
</feature>
<reference evidence="7" key="1">
    <citation type="submission" date="2016-04" db="EMBL/GenBank/DDBJ databases">
        <authorList>
            <person name="Strapagiel D."/>
            <person name="Borowka P."/>
            <person name="Marciniak B."/>
            <person name="Bakula Z."/>
            <person name="Van Ingen J."/>
            <person name="Safianowska A."/>
            <person name="Dziadek J."/>
            <person name="Jagielski T."/>
        </authorList>
    </citation>
    <scope>NUCLEOTIDE SEQUENCE [LARGE SCALE GENOMIC DNA]</scope>
    <source>
        <strain evidence="7">1010001458</strain>
    </source>
</reference>
<comment type="subcellular location">
    <subcellularLocation>
        <location evidence="1">Membrane</location>
        <topology evidence="1">Multi-pass membrane protein</topology>
    </subcellularLocation>
</comment>
<protein>
    <submittedName>
        <fullName evidence="6">Serine protease</fullName>
    </submittedName>
</protein>
<feature type="transmembrane region" description="Helical" evidence="5">
    <location>
        <begin position="68"/>
        <end position="92"/>
    </location>
</feature>
<dbReference type="Gene3D" id="2.40.10.10">
    <property type="entry name" value="Trypsin-like serine proteases"/>
    <property type="match status" value="2"/>
</dbReference>
<evidence type="ECO:0000256" key="5">
    <source>
        <dbReference type="SAM" id="Phobius"/>
    </source>
</evidence>
<dbReference type="SUPFAM" id="SSF50494">
    <property type="entry name" value="Trypsin-like serine proteases"/>
    <property type="match status" value="1"/>
</dbReference>
<dbReference type="Pfam" id="PF02674">
    <property type="entry name" value="Colicin_V"/>
    <property type="match status" value="1"/>
</dbReference>
<keyword evidence="2 5" id="KW-0812">Transmembrane</keyword>
<dbReference type="PRINTS" id="PR00834">
    <property type="entry name" value="PROTEASES2C"/>
</dbReference>
<accession>A0A164AT50</accession>
<gene>
    <name evidence="6" type="ORF">A4G28_11735</name>
</gene>
<feature type="transmembrane region" description="Helical" evidence="5">
    <location>
        <begin position="41"/>
        <end position="62"/>
    </location>
</feature>
<name>A0A164AT50_9MYCO</name>
<dbReference type="GO" id="GO:0016020">
    <property type="term" value="C:membrane"/>
    <property type="evidence" value="ECO:0007669"/>
    <property type="project" value="UniProtKB-SubCell"/>
</dbReference>
<dbReference type="EMBL" id="LWCI01000103">
    <property type="protein sequence ID" value="KZS62787.1"/>
    <property type="molecule type" value="Genomic_DNA"/>
</dbReference>
<comment type="caution">
    <text evidence="6">The sequence shown here is derived from an EMBL/GenBank/DDBJ whole genome shotgun (WGS) entry which is preliminary data.</text>
</comment>
<keyword evidence="7" id="KW-1185">Reference proteome</keyword>
<feature type="transmembrane region" description="Helical" evidence="5">
    <location>
        <begin position="12"/>
        <end position="29"/>
    </location>
</feature>
<dbReference type="Pfam" id="PF13365">
    <property type="entry name" value="Trypsin_2"/>
    <property type="match status" value="1"/>
</dbReference>
<dbReference type="PANTHER" id="PTHR43019">
    <property type="entry name" value="SERINE ENDOPROTEASE DEGS"/>
    <property type="match status" value="1"/>
</dbReference>
<dbReference type="GO" id="GO:0006508">
    <property type="term" value="P:proteolysis"/>
    <property type="evidence" value="ECO:0007669"/>
    <property type="project" value="UniProtKB-KW"/>
</dbReference>
<proteinExistence type="predicted"/>
<evidence type="ECO:0000313" key="6">
    <source>
        <dbReference type="EMBL" id="KZS62787.1"/>
    </source>
</evidence>
<dbReference type="PANTHER" id="PTHR43019:SF23">
    <property type="entry name" value="PROTEASE DO-LIKE 5, CHLOROPLASTIC"/>
    <property type="match status" value="1"/>
</dbReference>
<keyword evidence="6" id="KW-0645">Protease</keyword>
<evidence type="ECO:0000256" key="1">
    <source>
        <dbReference type="ARBA" id="ARBA00004141"/>
    </source>
</evidence>
<keyword evidence="4 5" id="KW-0472">Membrane</keyword>
<dbReference type="InterPro" id="IPR003825">
    <property type="entry name" value="Colicin-V_CvpA"/>
</dbReference>
<dbReference type="InterPro" id="IPR001940">
    <property type="entry name" value="Peptidase_S1C"/>
</dbReference>
<dbReference type="GO" id="GO:0009403">
    <property type="term" value="P:toxin biosynthetic process"/>
    <property type="evidence" value="ECO:0007669"/>
    <property type="project" value="InterPro"/>
</dbReference>
<dbReference type="InterPro" id="IPR043504">
    <property type="entry name" value="Peptidase_S1_PA_chymotrypsin"/>
</dbReference>
<dbReference type="InterPro" id="IPR047680">
    <property type="entry name" value="MarP-like"/>
</dbReference>
<keyword evidence="6" id="KW-0378">Hydrolase</keyword>